<feature type="domain" description="Transposase (putative) gypsy type" evidence="3">
    <location>
        <begin position="66"/>
        <end position="133"/>
    </location>
</feature>
<dbReference type="AlphaFoldDB" id="A0AAD8SJT1"/>
<dbReference type="PANTHER" id="PTHR33026">
    <property type="entry name" value="OS06G0360600 PROTEIN"/>
    <property type="match status" value="1"/>
</dbReference>
<keyword evidence="1" id="KW-0175">Coiled coil</keyword>
<protein>
    <recommendedName>
        <fullName evidence="3">Transposase (putative) gypsy type domain-containing protein</fullName>
    </recommendedName>
</protein>
<dbReference type="Proteomes" id="UP001231189">
    <property type="component" value="Unassembled WGS sequence"/>
</dbReference>
<evidence type="ECO:0000259" key="3">
    <source>
        <dbReference type="Pfam" id="PF04195"/>
    </source>
</evidence>
<dbReference type="Pfam" id="PF04195">
    <property type="entry name" value="Transposase_28"/>
    <property type="match status" value="1"/>
</dbReference>
<feature type="region of interest" description="Disordered" evidence="2">
    <location>
        <begin position="289"/>
        <end position="319"/>
    </location>
</feature>
<sequence length="600" mass="66543">MGKKKGTAGSSATASAAKVGLDWSASTISKREENKMRSLGLISSVKSDFVHPGTASRPRPPKGFTVMFVAFLFRGLSLPAHVFLRSLLFFYGIQLWQLTPNSILHLSIFITLCEAFLGIDPHWGLWRKIFYVKRHNGNDGPPVVGGVGFVVRKEVNYFNYPMKDSVQGWRQKWFYLWDILASGRRSNVPPFKDVLVVVPKKSWQNTLTTEESALADQLYEKVLDLKNAGGHTMCGTEVVSVFLKRRVQPVMSRAYQLWIDILGDEAPEDYAIVKSMRRRRINEDLMMTAESSPSVRDDDADAAASPAPSQEMSAAQVTKGSTRLFAEEEDDLDSEYDDDVPLSKRAKVLSGKAEYAKESTPSIAELTLPPRTGVTKVPLSTVNPSASASAPLVSCDHSENVQLRKVVKTSADQVLEANRLTAEAQNQNTILKDELKKLKKKMKDEQEARRKAFIETDEKEGALRESIASLLSTADMRIDRTNKLRVDSMSDALSFSTESSNHPQDLLKNTKGDLSKLFSMMFPKLDQNKTLGEMADTFFVDSSEAIELSKVLPVDADNCLVNLEPFKQSSVLCANRLLKLVEEDKNKTASEAAPGSSAQT</sequence>
<keyword evidence="5" id="KW-1185">Reference proteome</keyword>
<feature type="coiled-coil region" evidence="1">
    <location>
        <begin position="421"/>
        <end position="455"/>
    </location>
</feature>
<dbReference type="InterPro" id="IPR007321">
    <property type="entry name" value="Transposase_28"/>
</dbReference>
<evidence type="ECO:0000313" key="4">
    <source>
        <dbReference type="EMBL" id="KAK1652868.1"/>
    </source>
</evidence>
<feature type="compositionally biased region" description="Polar residues" evidence="2">
    <location>
        <begin position="310"/>
        <end position="319"/>
    </location>
</feature>
<gene>
    <name evidence="4" type="ORF">QYE76_070673</name>
</gene>
<proteinExistence type="predicted"/>
<accession>A0AAD8SJT1</accession>
<dbReference type="PANTHER" id="PTHR33026:SF7">
    <property type="entry name" value="OS03G0100275 PROTEIN"/>
    <property type="match status" value="1"/>
</dbReference>
<dbReference type="EMBL" id="JAUUTY010000004">
    <property type="protein sequence ID" value="KAK1652868.1"/>
    <property type="molecule type" value="Genomic_DNA"/>
</dbReference>
<comment type="caution">
    <text evidence="4">The sequence shown here is derived from an EMBL/GenBank/DDBJ whole genome shotgun (WGS) entry which is preliminary data.</text>
</comment>
<name>A0AAD8SJT1_LOLMU</name>
<evidence type="ECO:0000256" key="2">
    <source>
        <dbReference type="SAM" id="MobiDB-lite"/>
    </source>
</evidence>
<reference evidence="4" key="1">
    <citation type="submission" date="2023-07" db="EMBL/GenBank/DDBJ databases">
        <title>A chromosome-level genome assembly of Lolium multiflorum.</title>
        <authorList>
            <person name="Chen Y."/>
            <person name="Copetti D."/>
            <person name="Kolliker R."/>
            <person name="Studer B."/>
        </authorList>
    </citation>
    <scope>NUCLEOTIDE SEQUENCE</scope>
    <source>
        <strain evidence="4">02402/16</strain>
        <tissue evidence="4">Leaf</tissue>
    </source>
</reference>
<evidence type="ECO:0000256" key="1">
    <source>
        <dbReference type="SAM" id="Coils"/>
    </source>
</evidence>
<evidence type="ECO:0000313" key="5">
    <source>
        <dbReference type="Proteomes" id="UP001231189"/>
    </source>
</evidence>
<organism evidence="4 5">
    <name type="scientific">Lolium multiflorum</name>
    <name type="common">Italian ryegrass</name>
    <name type="synonym">Lolium perenne subsp. multiflorum</name>
    <dbReference type="NCBI Taxonomy" id="4521"/>
    <lineage>
        <taxon>Eukaryota</taxon>
        <taxon>Viridiplantae</taxon>
        <taxon>Streptophyta</taxon>
        <taxon>Embryophyta</taxon>
        <taxon>Tracheophyta</taxon>
        <taxon>Spermatophyta</taxon>
        <taxon>Magnoliopsida</taxon>
        <taxon>Liliopsida</taxon>
        <taxon>Poales</taxon>
        <taxon>Poaceae</taxon>
        <taxon>BOP clade</taxon>
        <taxon>Pooideae</taxon>
        <taxon>Poodae</taxon>
        <taxon>Poeae</taxon>
        <taxon>Poeae Chloroplast Group 2 (Poeae type)</taxon>
        <taxon>Loliodinae</taxon>
        <taxon>Loliinae</taxon>
        <taxon>Lolium</taxon>
    </lineage>
</organism>